<organism evidence="5 6">
    <name type="scientific">Alkalicoccus daliensis</name>
    <dbReference type="NCBI Taxonomy" id="745820"/>
    <lineage>
        <taxon>Bacteria</taxon>
        <taxon>Bacillati</taxon>
        <taxon>Bacillota</taxon>
        <taxon>Bacilli</taxon>
        <taxon>Bacillales</taxon>
        <taxon>Bacillaceae</taxon>
        <taxon>Alkalicoccus</taxon>
    </lineage>
</organism>
<dbReference type="SUPFAM" id="SSF46689">
    <property type="entry name" value="Homeodomain-like"/>
    <property type="match status" value="2"/>
</dbReference>
<dbReference type="PANTHER" id="PTHR43280:SF28">
    <property type="entry name" value="HTH-TYPE TRANSCRIPTIONAL ACTIVATOR RHAS"/>
    <property type="match status" value="1"/>
</dbReference>
<reference evidence="6" key="1">
    <citation type="submission" date="2016-10" db="EMBL/GenBank/DDBJ databases">
        <authorList>
            <person name="Varghese N."/>
            <person name="Submissions S."/>
        </authorList>
    </citation>
    <scope>NUCLEOTIDE SEQUENCE [LARGE SCALE GENOMIC DNA]</scope>
    <source>
        <strain evidence="6">CGMCC 1.10369</strain>
    </source>
</reference>
<keyword evidence="3" id="KW-0804">Transcription</keyword>
<dbReference type="STRING" id="745820.SAMN04488053_103213"/>
<evidence type="ECO:0000256" key="3">
    <source>
        <dbReference type="ARBA" id="ARBA00023163"/>
    </source>
</evidence>
<keyword evidence="1" id="KW-0805">Transcription regulation</keyword>
<dbReference type="GO" id="GO:0003700">
    <property type="term" value="F:DNA-binding transcription factor activity"/>
    <property type="evidence" value="ECO:0007669"/>
    <property type="project" value="InterPro"/>
</dbReference>
<gene>
    <name evidence="5" type="ORF">SAMN04488053_103213</name>
</gene>
<dbReference type="SMART" id="SM00342">
    <property type="entry name" value="HTH_ARAC"/>
    <property type="match status" value="1"/>
</dbReference>
<feature type="domain" description="HTH araC/xylS-type" evidence="4">
    <location>
        <begin position="23"/>
        <end position="121"/>
    </location>
</feature>
<dbReference type="EMBL" id="FNIL01000003">
    <property type="protein sequence ID" value="SDN77652.1"/>
    <property type="molecule type" value="Genomic_DNA"/>
</dbReference>
<dbReference type="Pfam" id="PF12833">
    <property type="entry name" value="HTH_18"/>
    <property type="match status" value="1"/>
</dbReference>
<dbReference type="InterPro" id="IPR009057">
    <property type="entry name" value="Homeodomain-like_sf"/>
</dbReference>
<keyword evidence="6" id="KW-1185">Reference proteome</keyword>
<dbReference type="Proteomes" id="UP000198778">
    <property type="component" value="Unassembled WGS sequence"/>
</dbReference>
<dbReference type="GO" id="GO:0043565">
    <property type="term" value="F:sequence-specific DNA binding"/>
    <property type="evidence" value="ECO:0007669"/>
    <property type="project" value="InterPro"/>
</dbReference>
<dbReference type="Gene3D" id="1.10.10.60">
    <property type="entry name" value="Homeodomain-like"/>
    <property type="match status" value="2"/>
</dbReference>
<dbReference type="OrthoDB" id="9816344at2"/>
<evidence type="ECO:0000256" key="1">
    <source>
        <dbReference type="ARBA" id="ARBA00023015"/>
    </source>
</evidence>
<evidence type="ECO:0000313" key="6">
    <source>
        <dbReference type="Proteomes" id="UP000198778"/>
    </source>
</evidence>
<dbReference type="InterPro" id="IPR018060">
    <property type="entry name" value="HTH_AraC"/>
</dbReference>
<accession>A0A1H0E5L1</accession>
<proteinExistence type="predicted"/>
<evidence type="ECO:0000259" key="4">
    <source>
        <dbReference type="PROSITE" id="PS01124"/>
    </source>
</evidence>
<sequence>MCALKYSVCLEENKVNYTYSEIDDVIVYIQNHLEDELPLSQLADRAAYSPFHFSRIFKNKTGMSPHQYVSSLRIQKAKSLLLNTNLTVRDISMEIHQQSLGTFTTRFTERVGMTPAEFRKSSRTVKKYLQSLKGSPTSYQEAISGSMFNRLEGTIEADLPVQGAILVGLFTSPIPAGLPKYGKLLTAPGLFEFMNVQPGTYYLMAAAVQWDMNIDELLVPHETLRAKADHPIQVAAGKELLPQSLHLRGPILGDPPILISLPLLIKNYLSRINSN</sequence>
<evidence type="ECO:0000256" key="2">
    <source>
        <dbReference type="ARBA" id="ARBA00023125"/>
    </source>
</evidence>
<dbReference type="AlphaFoldDB" id="A0A1H0E5L1"/>
<keyword evidence="2 5" id="KW-0238">DNA-binding</keyword>
<name>A0A1H0E5L1_9BACI</name>
<evidence type="ECO:0000313" key="5">
    <source>
        <dbReference type="EMBL" id="SDN77652.1"/>
    </source>
</evidence>
<dbReference type="PROSITE" id="PS01124">
    <property type="entry name" value="HTH_ARAC_FAMILY_2"/>
    <property type="match status" value="1"/>
</dbReference>
<dbReference type="PANTHER" id="PTHR43280">
    <property type="entry name" value="ARAC-FAMILY TRANSCRIPTIONAL REGULATOR"/>
    <property type="match status" value="1"/>
</dbReference>
<protein>
    <submittedName>
        <fullName evidence="5">AraC-type DNA-binding protein</fullName>
    </submittedName>
</protein>